<name>U4L9P6_PYROM</name>
<accession>U4L9P6</accession>
<evidence type="ECO:0000313" key="2">
    <source>
        <dbReference type="Proteomes" id="UP000018144"/>
    </source>
</evidence>
<dbReference type="Proteomes" id="UP000018144">
    <property type="component" value="Unassembled WGS sequence"/>
</dbReference>
<proteinExistence type="predicted"/>
<sequence length="138" mass="15537">MSVLIDLFGYIMMWPYISCALLMQPKRGIPGSNDIHIIPKPKLRTRPASNTSIPAPLLLPATTNVHDAFASLRQRYPRTGPHKLPFNTLNLVMISSIQLPVEFYFLQTLRMGIGLSKCHLPPEASLNMSPRFPSREIL</sequence>
<evidence type="ECO:0000313" key="1">
    <source>
        <dbReference type="EMBL" id="CCX15888.1"/>
    </source>
</evidence>
<protein>
    <submittedName>
        <fullName evidence="1">Uncharacterized protein</fullName>
    </submittedName>
</protein>
<dbReference type="AlphaFoldDB" id="U4L9P6"/>
<organism evidence="1 2">
    <name type="scientific">Pyronema omphalodes (strain CBS 100304)</name>
    <name type="common">Pyronema confluens</name>
    <dbReference type="NCBI Taxonomy" id="1076935"/>
    <lineage>
        <taxon>Eukaryota</taxon>
        <taxon>Fungi</taxon>
        <taxon>Dikarya</taxon>
        <taxon>Ascomycota</taxon>
        <taxon>Pezizomycotina</taxon>
        <taxon>Pezizomycetes</taxon>
        <taxon>Pezizales</taxon>
        <taxon>Pyronemataceae</taxon>
        <taxon>Pyronema</taxon>
    </lineage>
</organism>
<dbReference type="EMBL" id="HF936265">
    <property type="protein sequence ID" value="CCX15888.1"/>
    <property type="molecule type" value="Genomic_DNA"/>
</dbReference>
<gene>
    <name evidence="1" type="ORF">PCON_02347</name>
</gene>
<keyword evidence="2" id="KW-1185">Reference proteome</keyword>
<reference evidence="1 2" key="1">
    <citation type="journal article" date="2013" name="PLoS Genet.">
        <title>The genome and development-dependent transcriptomes of Pyronema confluens: a window into fungal evolution.</title>
        <authorList>
            <person name="Traeger S."/>
            <person name="Altegoer F."/>
            <person name="Freitag M."/>
            <person name="Gabaldon T."/>
            <person name="Kempken F."/>
            <person name="Kumar A."/>
            <person name="Marcet-Houben M."/>
            <person name="Poggeler S."/>
            <person name="Stajich J.E."/>
            <person name="Nowrousian M."/>
        </authorList>
    </citation>
    <scope>NUCLEOTIDE SEQUENCE [LARGE SCALE GENOMIC DNA]</scope>
    <source>
        <strain evidence="2">CBS 100304</strain>
        <tissue evidence="1">Vegetative mycelium</tissue>
    </source>
</reference>